<gene>
    <name evidence="1" type="ORF">GCM10011502_25470</name>
</gene>
<evidence type="ECO:0000313" key="2">
    <source>
        <dbReference type="Proteomes" id="UP000646152"/>
    </source>
</evidence>
<evidence type="ECO:0008006" key="3">
    <source>
        <dbReference type="Google" id="ProtNLM"/>
    </source>
</evidence>
<dbReference type="PANTHER" id="PTHR36529:SF1">
    <property type="entry name" value="GLYCOSYLTRANSFERASE"/>
    <property type="match status" value="1"/>
</dbReference>
<dbReference type="Pfam" id="PF09837">
    <property type="entry name" value="DUF2064"/>
    <property type="match status" value="1"/>
</dbReference>
<organism evidence="1 2">
    <name type="scientific">Oceanisphaera marina</name>
    <dbReference type="NCBI Taxonomy" id="2017550"/>
    <lineage>
        <taxon>Bacteria</taxon>
        <taxon>Pseudomonadati</taxon>
        <taxon>Pseudomonadota</taxon>
        <taxon>Gammaproteobacteria</taxon>
        <taxon>Aeromonadales</taxon>
        <taxon>Aeromonadaceae</taxon>
        <taxon>Oceanisphaera</taxon>
    </lineage>
</organism>
<dbReference type="PANTHER" id="PTHR36529">
    <property type="entry name" value="SLL1095 PROTEIN"/>
    <property type="match status" value="1"/>
</dbReference>
<dbReference type="SUPFAM" id="SSF53448">
    <property type="entry name" value="Nucleotide-diphospho-sugar transferases"/>
    <property type="match status" value="1"/>
</dbReference>
<protein>
    <recommendedName>
        <fullName evidence="3">Glycosyltransferase</fullName>
    </recommendedName>
</protein>
<accession>A0ABQ1IUB5</accession>
<evidence type="ECO:0000313" key="1">
    <source>
        <dbReference type="EMBL" id="GGB51264.1"/>
    </source>
</evidence>
<dbReference type="EMBL" id="BMKE01000024">
    <property type="protein sequence ID" value="GGB51264.1"/>
    <property type="molecule type" value="Genomic_DNA"/>
</dbReference>
<proteinExistence type="predicted"/>
<sequence>MSTRIIIFAKAPVAGRAKTRLMSVLGAEGAARLARHMLTSTVDACLGAAIGPVELCMSPSLNHPEWADINLPLALELSHQGEGDLGCRMARAAHRALVDHGAQQVLLVGTDCPQLSPELLRHSARCLSSLDAVLHPTRDGGYALLGLRQFNPHLFTDMPWSTPQVAALTQTRLAALGWRYQRAEQLQDIDEPQDLLWLTASWVKALQTPITEASHHV</sequence>
<keyword evidence="2" id="KW-1185">Reference proteome</keyword>
<dbReference type="InterPro" id="IPR018641">
    <property type="entry name" value="Trfase_1_rSAM/seldom-assoc"/>
</dbReference>
<dbReference type="Gene3D" id="3.90.550.10">
    <property type="entry name" value="Spore Coat Polysaccharide Biosynthesis Protein SpsA, Chain A"/>
    <property type="match status" value="1"/>
</dbReference>
<comment type="caution">
    <text evidence="1">The sequence shown here is derived from an EMBL/GenBank/DDBJ whole genome shotgun (WGS) entry which is preliminary data.</text>
</comment>
<dbReference type="Proteomes" id="UP000646152">
    <property type="component" value="Unassembled WGS sequence"/>
</dbReference>
<reference evidence="2" key="1">
    <citation type="journal article" date="2019" name="Int. J. Syst. Evol. Microbiol.">
        <title>The Global Catalogue of Microorganisms (GCM) 10K type strain sequencing project: providing services to taxonomists for standard genome sequencing and annotation.</title>
        <authorList>
            <consortium name="The Broad Institute Genomics Platform"/>
            <consortium name="The Broad Institute Genome Sequencing Center for Infectious Disease"/>
            <person name="Wu L."/>
            <person name="Ma J."/>
        </authorList>
    </citation>
    <scope>NUCLEOTIDE SEQUENCE [LARGE SCALE GENOMIC DNA]</scope>
    <source>
        <strain evidence="2">CGMCC 1.15923</strain>
    </source>
</reference>
<dbReference type="RefSeq" id="WP_188630516.1">
    <property type="nucleotide sequence ID" value="NZ_BMKE01000024.1"/>
</dbReference>
<name>A0ABQ1IUB5_9GAMM</name>
<dbReference type="NCBIfam" id="TIGR04282">
    <property type="entry name" value="glyco_like_cofC"/>
    <property type="match status" value="1"/>
</dbReference>
<dbReference type="InterPro" id="IPR029044">
    <property type="entry name" value="Nucleotide-diphossugar_trans"/>
</dbReference>